<dbReference type="Proteomes" id="UP000535511">
    <property type="component" value="Unassembled WGS sequence"/>
</dbReference>
<dbReference type="InterPro" id="IPR051158">
    <property type="entry name" value="Metallophosphoesterase_sf"/>
</dbReference>
<reference evidence="2 3" key="1">
    <citation type="submission" date="2020-07" db="EMBL/GenBank/DDBJ databases">
        <title>Sequencing the genomes of 1000 actinobacteria strains.</title>
        <authorList>
            <person name="Klenk H.-P."/>
        </authorList>
    </citation>
    <scope>NUCLEOTIDE SEQUENCE [LARGE SCALE GENOMIC DNA]</scope>
    <source>
        <strain evidence="2 3">DSM 21350</strain>
    </source>
</reference>
<dbReference type="GO" id="GO:0009245">
    <property type="term" value="P:lipid A biosynthetic process"/>
    <property type="evidence" value="ECO:0007669"/>
    <property type="project" value="TreeGrafter"/>
</dbReference>
<dbReference type="GO" id="GO:0016020">
    <property type="term" value="C:membrane"/>
    <property type="evidence" value="ECO:0007669"/>
    <property type="project" value="GOC"/>
</dbReference>
<organism evidence="2 3">
    <name type="scientific">Nocardioides panaciterrulae</name>
    <dbReference type="NCBI Taxonomy" id="661492"/>
    <lineage>
        <taxon>Bacteria</taxon>
        <taxon>Bacillati</taxon>
        <taxon>Actinomycetota</taxon>
        <taxon>Actinomycetes</taxon>
        <taxon>Propionibacteriales</taxon>
        <taxon>Nocardioidaceae</taxon>
        <taxon>Nocardioides</taxon>
    </lineage>
</organism>
<dbReference type="AlphaFoldDB" id="A0A7Y9E9F4"/>
<dbReference type="InterPro" id="IPR029052">
    <property type="entry name" value="Metallo-depent_PP-like"/>
</dbReference>
<evidence type="ECO:0000313" key="3">
    <source>
        <dbReference type="Proteomes" id="UP000535511"/>
    </source>
</evidence>
<accession>A0A7Y9E9F4</accession>
<dbReference type="GO" id="GO:0008758">
    <property type="term" value="F:UDP-2,3-diacylglucosamine hydrolase activity"/>
    <property type="evidence" value="ECO:0007669"/>
    <property type="project" value="TreeGrafter"/>
</dbReference>
<dbReference type="Pfam" id="PF00149">
    <property type="entry name" value="Metallophos"/>
    <property type="match status" value="1"/>
</dbReference>
<sequence>MSPSPQVRRPLRTAAGVLAATGTALTAYAAWEARQYTLRRVIVPVLPPGRRPLRVLHLSDVHMTPGQRRKQEWLRSLSGLRPDLVVDTGDNLAHRDSVPVVRDSLGPLLEAPGVFVFGSNDYYSPTLRNPLRYLLPDDGTRNTDVPQLPWRDLGRVFTGAGWVDLTNTRRTLEVDGLRIAFAGVDDPHLGYDRLEEVAGPADPEADLRLAVAHAPYLRVLDRFAGDGYDAIIAGHTHGGQVCLPGRGALTTNCDLEPARVKGLHRHPAASAPGDPGSSWLHVSAGLGTSPYTRIRVACRPEATLLTLVPRA</sequence>
<dbReference type="PANTHER" id="PTHR31302">
    <property type="entry name" value="TRANSMEMBRANE PROTEIN WITH METALLOPHOSPHOESTERASE DOMAIN-RELATED"/>
    <property type="match status" value="1"/>
</dbReference>
<dbReference type="Gene3D" id="3.60.21.10">
    <property type="match status" value="1"/>
</dbReference>
<feature type="domain" description="Calcineurin-like phosphoesterase" evidence="1">
    <location>
        <begin position="53"/>
        <end position="238"/>
    </location>
</feature>
<keyword evidence="3" id="KW-1185">Reference proteome</keyword>
<dbReference type="EMBL" id="JACCBG010000001">
    <property type="protein sequence ID" value="NYD43646.1"/>
    <property type="molecule type" value="Genomic_DNA"/>
</dbReference>
<dbReference type="InterPro" id="IPR004843">
    <property type="entry name" value="Calcineurin-like_PHP"/>
</dbReference>
<comment type="caution">
    <text evidence="2">The sequence shown here is derived from an EMBL/GenBank/DDBJ whole genome shotgun (WGS) entry which is preliminary data.</text>
</comment>
<dbReference type="SUPFAM" id="SSF56300">
    <property type="entry name" value="Metallo-dependent phosphatases"/>
    <property type="match status" value="1"/>
</dbReference>
<dbReference type="PANTHER" id="PTHR31302:SF20">
    <property type="entry name" value="CONSERVED PROTEIN"/>
    <property type="match status" value="1"/>
</dbReference>
<proteinExistence type="predicted"/>
<evidence type="ECO:0000313" key="2">
    <source>
        <dbReference type="EMBL" id="NYD43646.1"/>
    </source>
</evidence>
<protein>
    <recommendedName>
        <fullName evidence="1">Calcineurin-like phosphoesterase domain-containing protein</fullName>
    </recommendedName>
</protein>
<evidence type="ECO:0000259" key="1">
    <source>
        <dbReference type="Pfam" id="PF00149"/>
    </source>
</evidence>
<name>A0A7Y9E9F4_9ACTN</name>
<dbReference type="RefSeq" id="WP_179665142.1">
    <property type="nucleotide sequence ID" value="NZ_JACCBG010000001.1"/>
</dbReference>
<gene>
    <name evidence="2" type="ORF">BJZ21_003729</name>
</gene>